<name>A0A137YXR4_9ACTN</name>
<sequence length="218" mass="23841">MDEQIVEPDAAGRGPLRRIALGVKLVLFLVVLLVVAYVLIYAPELHDLARRIREPGATWFGRTLPGWFTFALWLSTGALAVAQLLFLAALYGYALTASGRRLYWCAHRRRAVRRWRPIAAAAGLGPVRRWMALRAGTNGPTKASIRRLWTARTPAWLGRGLFAFGFAATIAVWVDMGASLTALPSGAVYVLLAFVYLGDARAPSVFVSPTVGRHAKAE</sequence>
<comment type="caution">
    <text evidence="2">The sequence shown here is derived from an EMBL/GenBank/DDBJ whole genome shotgun (WGS) entry which is preliminary data.</text>
</comment>
<feature type="transmembrane region" description="Helical" evidence="1">
    <location>
        <begin position="21"/>
        <end position="42"/>
    </location>
</feature>
<gene>
    <name evidence="2" type="ORF">AXK61_07465</name>
</gene>
<feature type="transmembrane region" description="Helical" evidence="1">
    <location>
        <begin position="180"/>
        <end position="198"/>
    </location>
</feature>
<accession>A0A137YXR4</accession>
<reference evidence="2 3" key="1">
    <citation type="submission" date="2016-02" db="EMBL/GenBank/DDBJ databases">
        <authorList>
            <person name="Teng J.L."/>
            <person name="Tang Y."/>
            <person name="Huang Y."/>
            <person name="Guo F."/>
            <person name="Wei W."/>
            <person name="Chen J.H."/>
            <person name="Wong S.Y."/>
            <person name="Lau S.K."/>
            <person name="Woo P.C."/>
        </authorList>
    </citation>
    <scope>NUCLEOTIDE SEQUENCE [LARGE SCALE GENOMIC DNA]</scope>
    <source>
        <strain evidence="2 3">JCM 13375</strain>
    </source>
</reference>
<proteinExistence type="predicted"/>
<keyword evidence="1" id="KW-0472">Membrane</keyword>
<evidence type="ECO:0008006" key="4">
    <source>
        <dbReference type="Google" id="ProtNLM"/>
    </source>
</evidence>
<feature type="transmembrane region" description="Helical" evidence="1">
    <location>
        <begin position="156"/>
        <end position="174"/>
    </location>
</feature>
<dbReference type="EMBL" id="LSRE01000047">
    <property type="protein sequence ID" value="KXO90730.1"/>
    <property type="molecule type" value="Genomic_DNA"/>
</dbReference>
<keyword evidence="1" id="KW-1133">Transmembrane helix</keyword>
<organism evidence="2 3">
    <name type="scientific">Tsukamurella pseudospumae</name>
    <dbReference type="NCBI Taxonomy" id="239498"/>
    <lineage>
        <taxon>Bacteria</taxon>
        <taxon>Bacillati</taxon>
        <taxon>Actinomycetota</taxon>
        <taxon>Actinomycetes</taxon>
        <taxon>Mycobacteriales</taxon>
        <taxon>Tsukamurellaceae</taxon>
        <taxon>Tsukamurella</taxon>
    </lineage>
</organism>
<evidence type="ECO:0000256" key="1">
    <source>
        <dbReference type="SAM" id="Phobius"/>
    </source>
</evidence>
<dbReference type="Proteomes" id="UP000070409">
    <property type="component" value="Unassembled WGS sequence"/>
</dbReference>
<keyword evidence="1" id="KW-0812">Transmembrane</keyword>
<keyword evidence="3" id="KW-1185">Reference proteome</keyword>
<feature type="transmembrane region" description="Helical" evidence="1">
    <location>
        <begin position="70"/>
        <end position="94"/>
    </location>
</feature>
<protein>
    <recommendedName>
        <fullName evidence="4">DUF4328 domain-containing protein</fullName>
    </recommendedName>
</protein>
<dbReference type="RefSeq" id="WP_068746717.1">
    <property type="nucleotide sequence ID" value="NZ_LSRE01000047.1"/>
</dbReference>
<evidence type="ECO:0000313" key="3">
    <source>
        <dbReference type="Proteomes" id="UP000070409"/>
    </source>
</evidence>
<evidence type="ECO:0000313" key="2">
    <source>
        <dbReference type="EMBL" id="KXO90730.1"/>
    </source>
</evidence>